<protein>
    <recommendedName>
        <fullName evidence="3">Copper uptake system-associated protein</fullName>
    </recommendedName>
</protein>
<reference evidence="2" key="1">
    <citation type="journal article" date="2019" name="Int. J. Syst. Evol. Microbiol.">
        <title>The Global Catalogue of Microorganisms (GCM) 10K type strain sequencing project: providing services to taxonomists for standard genome sequencing and annotation.</title>
        <authorList>
            <consortium name="The Broad Institute Genomics Platform"/>
            <consortium name="The Broad Institute Genome Sequencing Center for Infectious Disease"/>
            <person name="Wu L."/>
            <person name="Ma J."/>
        </authorList>
    </citation>
    <scope>NUCLEOTIDE SEQUENCE [LARGE SCALE GENOMIC DNA]</scope>
    <source>
        <strain evidence="2">KCTC 42083</strain>
    </source>
</reference>
<sequence length="155" mass="16719">MKTHSPYRQTIVASLQGILLAMALLMVLSGTARAASPEAQRISQAMKAIWDSPDAPLSIEPIIIEGEYALAGWTQLARGGRALLLNRHGEWNVHMCGGDGLNDVETLTMAGMSAQAAERLVKKTSEAEAKLPAEITAKFATFGDNMMVDHNHHPD</sequence>
<evidence type="ECO:0008006" key="3">
    <source>
        <dbReference type="Google" id="ProtNLM"/>
    </source>
</evidence>
<evidence type="ECO:0000313" key="2">
    <source>
        <dbReference type="Proteomes" id="UP000608923"/>
    </source>
</evidence>
<keyword evidence="2" id="KW-1185">Reference proteome</keyword>
<organism evidence="1 2">
    <name type="scientific">Alcaligenes pakistanensis</name>
    <dbReference type="NCBI Taxonomy" id="1482717"/>
    <lineage>
        <taxon>Bacteria</taxon>
        <taxon>Pseudomonadati</taxon>
        <taxon>Pseudomonadota</taxon>
        <taxon>Betaproteobacteria</taxon>
        <taxon>Burkholderiales</taxon>
        <taxon>Alcaligenaceae</taxon>
        <taxon>Alcaligenes</taxon>
    </lineage>
</organism>
<accession>A0A8H9IIQ8</accession>
<dbReference type="AlphaFoldDB" id="A0A8H9IIQ8"/>
<dbReference type="EMBL" id="BMZN01000001">
    <property type="protein sequence ID" value="GHC35181.1"/>
    <property type="molecule type" value="Genomic_DNA"/>
</dbReference>
<evidence type="ECO:0000313" key="1">
    <source>
        <dbReference type="EMBL" id="GHC35181.1"/>
    </source>
</evidence>
<proteinExistence type="predicted"/>
<comment type="caution">
    <text evidence="1">The sequence shown here is derived from an EMBL/GenBank/DDBJ whole genome shotgun (WGS) entry which is preliminary data.</text>
</comment>
<name>A0A8H9IIQ8_9BURK</name>
<dbReference type="NCBIfam" id="NF033672">
    <property type="entry name" value="mbn_chaper_assoc"/>
    <property type="match status" value="1"/>
</dbReference>
<gene>
    <name evidence="1" type="ORF">GCM10010096_00090</name>
</gene>
<dbReference type="Proteomes" id="UP000608923">
    <property type="component" value="Unassembled WGS sequence"/>
</dbReference>